<keyword evidence="7" id="KW-0067">ATP-binding</keyword>
<feature type="compositionally biased region" description="Gly residues" evidence="9">
    <location>
        <begin position="33"/>
        <end position="45"/>
    </location>
</feature>
<keyword evidence="8" id="KW-0902">Two-component regulatory system</keyword>
<organism evidence="13 14">
    <name type="scientific">Streptomyces alkaliphilus</name>
    <dbReference type="NCBI Taxonomy" id="1472722"/>
    <lineage>
        <taxon>Bacteria</taxon>
        <taxon>Bacillati</taxon>
        <taxon>Actinomycetota</taxon>
        <taxon>Actinomycetes</taxon>
        <taxon>Kitasatosporales</taxon>
        <taxon>Streptomycetaceae</taxon>
        <taxon>Streptomyces</taxon>
    </lineage>
</organism>
<feature type="compositionally biased region" description="Basic and acidic residues" evidence="9">
    <location>
        <begin position="14"/>
        <end position="32"/>
    </location>
</feature>
<keyword evidence="10" id="KW-0812">Transmembrane</keyword>
<dbReference type="InterPro" id="IPR050482">
    <property type="entry name" value="Sensor_HK_TwoCompSys"/>
</dbReference>
<dbReference type="EMBL" id="VKHT01001146">
    <property type="protein sequence ID" value="MBB0246824.1"/>
    <property type="molecule type" value="Genomic_DNA"/>
</dbReference>
<dbReference type="InterPro" id="IPR036890">
    <property type="entry name" value="HATPase_C_sf"/>
</dbReference>
<evidence type="ECO:0000256" key="3">
    <source>
        <dbReference type="ARBA" id="ARBA00022553"/>
    </source>
</evidence>
<protein>
    <recommendedName>
        <fullName evidence="2">histidine kinase</fullName>
        <ecNumber evidence="2">2.7.13.3</ecNumber>
    </recommendedName>
</protein>
<feature type="compositionally biased region" description="Basic and acidic residues" evidence="9">
    <location>
        <begin position="48"/>
        <end position="65"/>
    </location>
</feature>
<evidence type="ECO:0000256" key="2">
    <source>
        <dbReference type="ARBA" id="ARBA00012438"/>
    </source>
</evidence>
<dbReference type="Gene3D" id="3.30.565.10">
    <property type="entry name" value="Histidine kinase-like ATPase, C-terminal domain"/>
    <property type="match status" value="1"/>
</dbReference>
<feature type="domain" description="Putative sensor" evidence="12">
    <location>
        <begin position="109"/>
        <end position="297"/>
    </location>
</feature>
<evidence type="ECO:0000313" key="13">
    <source>
        <dbReference type="EMBL" id="MBB0246824.1"/>
    </source>
</evidence>
<dbReference type="PANTHER" id="PTHR24421">
    <property type="entry name" value="NITRATE/NITRITE SENSOR PROTEIN NARX-RELATED"/>
    <property type="match status" value="1"/>
</dbReference>
<keyword evidence="10" id="KW-1133">Transmembrane helix</keyword>
<feature type="transmembrane region" description="Helical" evidence="10">
    <location>
        <begin position="110"/>
        <end position="128"/>
    </location>
</feature>
<dbReference type="GO" id="GO:0000155">
    <property type="term" value="F:phosphorelay sensor kinase activity"/>
    <property type="evidence" value="ECO:0007669"/>
    <property type="project" value="InterPro"/>
</dbReference>
<keyword evidence="14" id="KW-1185">Reference proteome</keyword>
<dbReference type="GO" id="GO:0005524">
    <property type="term" value="F:ATP binding"/>
    <property type="evidence" value="ECO:0007669"/>
    <property type="project" value="UniProtKB-KW"/>
</dbReference>
<keyword evidence="10" id="KW-0472">Membrane</keyword>
<name>A0A7W3THA5_9ACTN</name>
<accession>A0A7W3THA5</accession>
<keyword evidence="4" id="KW-0808">Transferase</keyword>
<dbReference type="InterPro" id="IPR025828">
    <property type="entry name" value="Put_sensor_dom"/>
</dbReference>
<dbReference type="PANTHER" id="PTHR24421:SF10">
    <property type="entry name" value="NITRATE_NITRITE SENSOR PROTEIN NARQ"/>
    <property type="match status" value="1"/>
</dbReference>
<dbReference type="GO" id="GO:0046983">
    <property type="term" value="F:protein dimerization activity"/>
    <property type="evidence" value="ECO:0007669"/>
    <property type="project" value="InterPro"/>
</dbReference>
<evidence type="ECO:0000256" key="6">
    <source>
        <dbReference type="ARBA" id="ARBA00022777"/>
    </source>
</evidence>
<comment type="catalytic activity">
    <reaction evidence="1">
        <text>ATP + protein L-histidine = ADP + protein N-phospho-L-histidine.</text>
        <dbReference type="EC" id="2.7.13.3"/>
    </reaction>
</comment>
<keyword evidence="3" id="KW-0597">Phosphoprotein</keyword>
<proteinExistence type="predicted"/>
<evidence type="ECO:0000256" key="5">
    <source>
        <dbReference type="ARBA" id="ARBA00022741"/>
    </source>
</evidence>
<reference evidence="14" key="1">
    <citation type="submission" date="2019-10" db="EMBL/GenBank/DDBJ databases">
        <title>Streptomyces sp. nov., a novel actinobacterium isolated from alkaline environment.</title>
        <authorList>
            <person name="Golinska P."/>
        </authorList>
    </citation>
    <scope>NUCLEOTIDE SEQUENCE [LARGE SCALE GENOMIC DNA]</scope>
    <source>
        <strain evidence="14">DSM 42118</strain>
    </source>
</reference>
<dbReference type="Proteomes" id="UP000538929">
    <property type="component" value="Unassembled WGS sequence"/>
</dbReference>
<keyword evidence="6" id="KW-0418">Kinase</keyword>
<keyword evidence="5" id="KW-0547">Nucleotide-binding</keyword>
<feature type="transmembrane region" description="Helical" evidence="10">
    <location>
        <begin position="264"/>
        <end position="282"/>
    </location>
</feature>
<evidence type="ECO:0000256" key="8">
    <source>
        <dbReference type="ARBA" id="ARBA00023012"/>
    </source>
</evidence>
<evidence type="ECO:0000256" key="7">
    <source>
        <dbReference type="ARBA" id="ARBA00022840"/>
    </source>
</evidence>
<feature type="domain" description="Signal transduction histidine kinase subgroup 3 dimerisation and phosphoacceptor" evidence="11">
    <location>
        <begin position="325"/>
        <end position="388"/>
    </location>
</feature>
<evidence type="ECO:0000256" key="9">
    <source>
        <dbReference type="SAM" id="MobiDB-lite"/>
    </source>
</evidence>
<gene>
    <name evidence="13" type="ORF">FNQ90_22560</name>
</gene>
<evidence type="ECO:0000256" key="4">
    <source>
        <dbReference type="ARBA" id="ARBA00022679"/>
    </source>
</evidence>
<comment type="caution">
    <text evidence="13">The sequence shown here is derived from an EMBL/GenBank/DDBJ whole genome shotgun (WGS) entry which is preliminary data.</text>
</comment>
<evidence type="ECO:0000313" key="14">
    <source>
        <dbReference type="Proteomes" id="UP000538929"/>
    </source>
</evidence>
<dbReference type="Pfam" id="PF07730">
    <property type="entry name" value="HisKA_3"/>
    <property type="match status" value="1"/>
</dbReference>
<evidence type="ECO:0000256" key="1">
    <source>
        <dbReference type="ARBA" id="ARBA00000085"/>
    </source>
</evidence>
<feature type="transmembrane region" description="Helical" evidence="10">
    <location>
        <begin position="203"/>
        <end position="225"/>
    </location>
</feature>
<evidence type="ECO:0000256" key="10">
    <source>
        <dbReference type="SAM" id="Phobius"/>
    </source>
</evidence>
<dbReference type="InterPro" id="IPR011712">
    <property type="entry name" value="Sig_transdc_His_kin_sub3_dim/P"/>
</dbReference>
<sequence length="483" mass="50677">MSSQGAATGGGGNRDADTATGGERRTAFRDGDGAPGGHGRHGGSAGHTAREGHGHAGAREHRDTASPKPAPNRRDHRHPDHPGRTGAGGGVRAAVRLAVGARTLREGAHLLLNFPIASALFVFAVTGLTVAGGLLVLVVGLPLLCLVLVAVRGVGFLERARARALLRLDVPDPRPLRPRGGRRNATAWIGVVLRSGECWRATVYALVHFPWAIFTFCTVLSLWAAGLGLATMPLWAWALGGNHGPGINVDGRGGGWIWDSPPEYALGLVVGCLLLLLAGGVIRGLAHVDRMLVAGLLGPSAEQSRIEELETNRSVVVDTSSADLQRIERDLHDGAQARLVALAMSLGLAKEKFDEDPETAARMVDEAHGEVKLALQELRDLARGIRPAILTDRGLGPSLSAVASRCTVPVKVEVDLPQRPAEAIEGIVYFTVSELLQNVSKHSGGTSAMVDIWRAGEWLMVQVADDGRGGAREEGGTGLAGLA</sequence>
<dbReference type="EC" id="2.7.13.3" evidence="2"/>
<dbReference type="GO" id="GO:0016020">
    <property type="term" value="C:membrane"/>
    <property type="evidence" value="ECO:0007669"/>
    <property type="project" value="InterPro"/>
</dbReference>
<dbReference type="SUPFAM" id="SSF55874">
    <property type="entry name" value="ATPase domain of HSP90 chaperone/DNA topoisomerase II/histidine kinase"/>
    <property type="match status" value="1"/>
</dbReference>
<feature type="non-terminal residue" evidence="13">
    <location>
        <position position="483"/>
    </location>
</feature>
<evidence type="ECO:0000259" key="12">
    <source>
        <dbReference type="Pfam" id="PF13796"/>
    </source>
</evidence>
<dbReference type="Pfam" id="PF13796">
    <property type="entry name" value="Sensor"/>
    <property type="match status" value="1"/>
</dbReference>
<dbReference type="AlphaFoldDB" id="A0A7W3THA5"/>
<feature type="transmembrane region" description="Helical" evidence="10">
    <location>
        <begin position="134"/>
        <end position="157"/>
    </location>
</feature>
<feature type="region of interest" description="Disordered" evidence="9">
    <location>
        <begin position="1"/>
        <end position="89"/>
    </location>
</feature>
<dbReference type="Gene3D" id="1.20.5.1930">
    <property type="match status" value="1"/>
</dbReference>
<evidence type="ECO:0000259" key="11">
    <source>
        <dbReference type="Pfam" id="PF07730"/>
    </source>
</evidence>